<dbReference type="AlphaFoldDB" id="A0A2G5SE70"/>
<evidence type="ECO:0000313" key="3">
    <source>
        <dbReference type="Proteomes" id="UP000230233"/>
    </source>
</evidence>
<gene>
    <name evidence="2" type="ORF">B9Z55_028010</name>
</gene>
<dbReference type="Proteomes" id="UP000230233">
    <property type="component" value="Unassembled WGS sequence"/>
</dbReference>
<feature type="region of interest" description="Disordered" evidence="1">
    <location>
        <begin position="1"/>
        <end position="69"/>
    </location>
</feature>
<dbReference type="EMBL" id="PDUG01000015">
    <property type="protein sequence ID" value="PIC13161.1"/>
    <property type="molecule type" value="Genomic_DNA"/>
</dbReference>
<keyword evidence="3" id="KW-1185">Reference proteome</keyword>
<evidence type="ECO:0000256" key="1">
    <source>
        <dbReference type="SAM" id="MobiDB-lite"/>
    </source>
</evidence>
<name>A0A2G5SE70_9PELO</name>
<comment type="caution">
    <text evidence="2">The sequence shown here is derived from an EMBL/GenBank/DDBJ whole genome shotgun (WGS) entry which is preliminary data.</text>
</comment>
<evidence type="ECO:0000313" key="2">
    <source>
        <dbReference type="EMBL" id="PIC13161.1"/>
    </source>
</evidence>
<protein>
    <submittedName>
        <fullName evidence="2">Uncharacterized protein</fullName>
    </submittedName>
</protein>
<feature type="compositionally biased region" description="Basic and acidic residues" evidence="1">
    <location>
        <begin position="40"/>
        <end position="60"/>
    </location>
</feature>
<proteinExistence type="predicted"/>
<organism evidence="2 3">
    <name type="scientific">Caenorhabditis nigoni</name>
    <dbReference type="NCBI Taxonomy" id="1611254"/>
    <lineage>
        <taxon>Eukaryota</taxon>
        <taxon>Metazoa</taxon>
        <taxon>Ecdysozoa</taxon>
        <taxon>Nematoda</taxon>
        <taxon>Chromadorea</taxon>
        <taxon>Rhabditida</taxon>
        <taxon>Rhabditina</taxon>
        <taxon>Rhabditomorpha</taxon>
        <taxon>Rhabditoidea</taxon>
        <taxon>Rhabditidae</taxon>
        <taxon>Peloderinae</taxon>
        <taxon>Caenorhabditis</taxon>
    </lineage>
</organism>
<reference evidence="3" key="1">
    <citation type="submission" date="2017-10" db="EMBL/GenBank/DDBJ databases">
        <title>Rapid genome shrinkage in a self-fertile nematode reveals novel sperm competition proteins.</title>
        <authorList>
            <person name="Yin D."/>
            <person name="Schwarz E.M."/>
            <person name="Thomas C.G."/>
            <person name="Felde R.L."/>
            <person name="Korf I.F."/>
            <person name="Cutter A.D."/>
            <person name="Schartner C.M."/>
            <person name="Ralston E.J."/>
            <person name="Meyer B.J."/>
            <person name="Haag E.S."/>
        </authorList>
    </citation>
    <scope>NUCLEOTIDE SEQUENCE [LARGE SCALE GENOMIC DNA]</scope>
    <source>
        <strain evidence="3">JU1422</strain>
    </source>
</reference>
<accession>A0A2G5SE70</accession>
<sequence length="69" mass="7590">MSTGDTPTNGGGGGPMSFPCVPGTYKDNGPWKWTLTPGKDNLKSRRPREGGAVEEREQHSRMWNSTLRN</sequence>